<proteinExistence type="predicted"/>
<dbReference type="eggNOG" id="COG0491">
    <property type="taxonomic scope" value="Bacteria"/>
</dbReference>
<dbReference type="Proteomes" id="UP000003781">
    <property type="component" value="Unassembled WGS sequence"/>
</dbReference>
<evidence type="ECO:0000256" key="2">
    <source>
        <dbReference type="SAM" id="MobiDB-lite"/>
    </source>
</evidence>
<dbReference type="Gene3D" id="2.20.28.10">
    <property type="match status" value="1"/>
</dbReference>
<dbReference type="InterPro" id="IPR024934">
    <property type="entry name" value="Rubredoxin-like_dom"/>
</dbReference>
<dbReference type="SUPFAM" id="SSF57802">
    <property type="entry name" value="Rubredoxin-like"/>
    <property type="match status" value="1"/>
</dbReference>
<evidence type="ECO:0000313" key="4">
    <source>
        <dbReference type="EMBL" id="EAZ94269.1"/>
    </source>
</evidence>
<gene>
    <name evidence="4" type="ORF">CY0110_10352</name>
</gene>
<dbReference type="SUPFAM" id="SSF56281">
    <property type="entry name" value="Metallo-hydrolase/oxidoreductase"/>
    <property type="match status" value="1"/>
</dbReference>
<dbReference type="EMBL" id="AAXW01000001">
    <property type="protein sequence ID" value="EAZ94269.1"/>
    <property type="molecule type" value="Genomic_DNA"/>
</dbReference>
<accession>A3IH27</accession>
<name>A3IH27_9CHRO</name>
<dbReference type="PROSITE" id="PS50903">
    <property type="entry name" value="RUBREDOXIN_LIKE"/>
    <property type="match status" value="1"/>
</dbReference>
<protein>
    <submittedName>
        <fullName evidence="4">Beta-lactamase-like protein</fullName>
    </submittedName>
</protein>
<dbReference type="Gene3D" id="3.60.15.10">
    <property type="entry name" value="Ribonuclease Z/Hydroxyacylglutathione hydrolase-like"/>
    <property type="match status" value="1"/>
</dbReference>
<dbReference type="AlphaFoldDB" id="A3IH27"/>
<dbReference type="InterPro" id="IPR048574">
    <property type="entry name" value="RUBY_RBDX"/>
</dbReference>
<comment type="caution">
    <text evidence="4">The sequence shown here is derived from an EMBL/GenBank/DDBJ whole genome shotgun (WGS) entry which is preliminary data.</text>
</comment>
<reference evidence="4 5" key="1">
    <citation type="submission" date="2007-03" db="EMBL/GenBank/DDBJ databases">
        <authorList>
            <person name="Stal L."/>
            <person name="Ferriera S."/>
            <person name="Johnson J."/>
            <person name="Kravitz S."/>
            <person name="Beeson K."/>
            <person name="Sutton G."/>
            <person name="Rogers Y.-H."/>
            <person name="Friedman R."/>
            <person name="Frazier M."/>
            <person name="Venter J.C."/>
        </authorList>
    </citation>
    <scope>NUCLEOTIDE SEQUENCE [LARGE SCALE GENOMIC DNA]</scope>
    <source>
        <strain evidence="4 5">CCY0110</strain>
    </source>
</reference>
<dbReference type="SMART" id="SM00849">
    <property type="entry name" value="Lactamase_B"/>
    <property type="match status" value="1"/>
</dbReference>
<dbReference type="GO" id="GO:0005506">
    <property type="term" value="F:iron ion binding"/>
    <property type="evidence" value="ECO:0007669"/>
    <property type="project" value="InterPro"/>
</dbReference>
<evidence type="ECO:0000313" key="5">
    <source>
        <dbReference type="Proteomes" id="UP000003781"/>
    </source>
</evidence>
<sequence>MMSLQNFTRENSETSAPASNSSIAADHKQWVCITCGYNMIDEMPDVCPFCGASHDKFVAWDEAERIYQVTPHRVNDYVVQLLSVPRLGIEHAAYLIETDDGAVLIDCPSAFNRDLEPVKAIYFTHKDFLGASNQYRELWGAKVYLHALDTEIPIAKPFPVDRPFDGDFTEHGIEAFHIGGHSPGFTMYIYKKVLFICDYAFPPGDKMRFNPFGPQQETRDRATRILEIISERSLETVCGYNFIAEFNSWREDFKNLFD</sequence>
<keyword evidence="5" id="KW-1185">Reference proteome</keyword>
<dbReference type="RefSeq" id="WP_008272609.1">
    <property type="nucleotide sequence ID" value="NZ_AAXW01000001.1"/>
</dbReference>
<feature type="region of interest" description="Disordered" evidence="2">
    <location>
        <begin position="1"/>
        <end position="20"/>
    </location>
</feature>
<evidence type="ECO:0000256" key="1">
    <source>
        <dbReference type="ARBA" id="ARBA00001965"/>
    </source>
</evidence>
<dbReference type="Pfam" id="PF21349">
    <property type="entry name" value="RUBY_RBDX"/>
    <property type="match status" value="1"/>
</dbReference>
<dbReference type="eggNOG" id="COG1592">
    <property type="taxonomic scope" value="Bacteria"/>
</dbReference>
<dbReference type="InterPro" id="IPR001279">
    <property type="entry name" value="Metallo-B-lactamas"/>
</dbReference>
<organism evidence="4 5">
    <name type="scientific">Crocosphaera chwakensis CCY0110</name>
    <dbReference type="NCBI Taxonomy" id="391612"/>
    <lineage>
        <taxon>Bacteria</taxon>
        <taxon>Bacillati</taxon>
        <taxon>Cyanobacteriota</taxon>
        <taxon>Cyanophyceae</taxon>
        <taxon>Oscillatoriophycideae</taxon>
        <taxon>Chroococcales</taxon>
        <taxon>Aphanothecaceae</taxon>
        <taxon>Crocosphaera</taxon>
        <taxon>Crocosphaera chwakensis</taxon>
    </lineage>
</organism>
<comment type="cofactor">
    <cofactor evidence="1">
        <name>Fe(3+)</name>
        <dbReference type="ChEBI" id="CHEBI:29034"/>
    </cofactor>
</comment>
<dbReference type="InterPro" id="IPR036866">
    <property type="entry name" value="RibonucZ/Hydroxyglut_hydro"/>
</dbReference>
<feature type="domain" description="Rubredoxin-like" evidence="3">
    <location>
        <begin position="27"/>
        <end position="60"/>
    </location>
</feature>
<evidence type="ECO:0000259" key="3">
    <source>
        <dbReference type="PROSITE" id="PS50903"/>
    </source>
</evidence>